<dbReference type="PANTHER" id="PTHR39166">
    <property type="entry name" value="BLL1166 PROTEIN"/>
    <property type="match status" value="1"/>
</dbReference>
<dbReference type="PANTHER" id="PTHR39166:SF1">
    <property type="entry name" value="BLL1166 PROTEIN"/>
    <property type="match status" value="1"/>
</dbReference>
<dbReference type="Pfam" id="PF06042">
    <property type="entry name" value="NTP_transf_6"/>
    <property type="match status" value="1"/>
</dbReference>
<reference evidence="2" key="1">
    <citation type="journal article" date="2019" name="Int. J. Syst. Evol. Microbiol.">
        <title>The Global Catalogue of Microorganisms (GCM) 10K type strain sequencing project: providing services to taxonomists for standard genome sequencing and annotation.</title>
        <authorList>
            <consortium name="The Broad Institute Genomics Platform"/>
            <consortium name="The Broad Institute Genome Sequencing Center for Infectious Disease"/>
            <person name="Wu L."/>
            <person name="Ma J."/>
        </authorList>
    </citation>
    <scope>NUCLEOTIDE SEQUENCE [LARGE SCALE GENOMIC DNA]</scope>
    <source>
        <strain evidence="2">JCM 17106</strain>
    </source>
</reference>
<name>A0ABP6UP37_9FLAO</name>
<gene>
    <name evidence="1" type="ORF">GCM10022393_32630</name>
</gene>
<accession>A0ABP6UP37</accession>
<evidence type="ECO:0000313" key="1">
    <source>
        <dbReference type="EMBL" id="GAA3516092.1"/>
    </source>
</evidence>
<protein>
    <submittedName>
        <fullName evidence="1">Nucleotidyltransferase family protein</fullName>
    </submittedName>
</protein>
<dbReference type="Proteomes" id="UP001500459">
    <property type="component" value="Unassembled WGS sequence"/>
</dbReference>
<organism evidence="1 2">
    <name type="scientific">Aquimarina addita</name>
    <dbReference type="NCBI Taxonomy" id="870485"/>
    <lineage>
        <taxon>Bacteria</taxon>
        <taxon>Pseudomonadati</taxon>
        <taxon>Bacteroidota</taxon>
        <taxon>Flavobacteriia</taxon>
        <taxon>Flavobacteriales</taxon>
        <taxon>Flavobacteriaceae</taxon>
        <taxon>Aquimarina</taxon>
    </lineage>
</organism>
<sequence>MDQNLDRYFKEIIYNDAWMIAVLKLVRDLNLNDCWIGAGFVRNKIWDHLHGEKRTKLNDIDVIYYDHSKSSKECDLLIENKLKIKQSILNWSVKNQARMHIKNKHNQYTDCNEAISFWPETATSLAVRLNAKNQIRYIAPYGLEDLFNLTVNPTPHFDLTTYNERVKKKGWIQKWNRLEINTTNNMVLKK</sequence>
<keyword evidence="2" id="KW-1185">Reference proteome</keyword>
<comment type="caution">
    <text evidence="1">The sequence shown here is derived from an EMBL/GenBank/DDBJ whole genome shotgun (WGS) entry which is preliminary data.</text>
</comment>
<proteinExistence type="predicted"/>
<dbReference type="InterPro" id="IPR009267">
    <property type="entry name" value="NTP_transf_6"/>
</dbReference>
<dbReference type="RefSeq" id="WP_344929248.1">
    <property type="nucleotide sequence ID" value="NZ_BAABCW010000015.1"/>
</dbReference>
<evidence type="ECO:0000313" key="2">
    <source>
        <dbReference type="Proteomes" id="UP001500459"/>
    </source>
</evidence>
<dbReference type="EMBL" id="BAABCW010000015">
    <property type="protein sequence ID" value="GAA3516092.1"/>
    <property type="molecule type" value="Genomic_DNA"/>
</dbReference>